<comment type="subcellular location">
    <subcellularLocation>
        <location evidence="1">Cell membrane</location>
    </subcellularLocation>
</comment>
<name>A0A432YN51_9GAMM</name>
<evidence type="ECO:0000259" key="11">
    <source>
        <dbReference type="Pfam" id="PF01343"/>
    </source>
</evidence>
<dbReference type="GO" id="GO:0006508">
    <property type="term" value="P:proteolysis"/>
    <property type="evidence" value="ECO:0007669"/>
    <property type="project" value="UniProtKB-KW"/>
</dbReference>
<feature type="domain" description="Peptidase S49 N-terminal proteobacteria" evidence="12">
    <location>
        <begin position="2"/>
        <end position="143"/>
    </location>
</feature>
<dbReference type="EMBL" id="PIQA01000012">
    <property type="protein sequence ID" value="RUO62374.1"/>
    <property type="molecule type" value="Genomic_DNA"/>
</dbReference>
<keyword evidence="6" id="KW-0378">Hydrolase</keyword>
<dbReference type="Pfam" id="PF01343">
    <property type="entry name" value="Peptidase_S49"/>
    <property type="match status" value="1"/>
</dbReference>
<comment type="caution">
    <text evidence="13">The sequence shown here is derived from an EMBL/GenBank/DDBJ whole genome shotgun (WGS) entry which is preliminary data.</text>
</comment>
<evidence type="ECO:0000256" key="1">
    <source>
        <dbReference type="ARBA" id="ARBA00004236"/>
    </source>
</evidence>
<dbReference type="RefSeq" id="WP_126752759.1">
    <property type="nucleotide sequence ID" value="NZ_JBHUMT010000016.1"/>
</dbReference>
<dbReference type="Gene3D" id="3.90.226.10">
    <property type="entry name" value="2-enoyl-CoA Hydratase, Chain A, domain 1"/>
    <property type="match status" value="1"/>
</dbReference>
<dbReference type="InterPro" id="IPR029045">
    <property type="entry name" value="ClpP/crotonase-like_dom_sf"/>
</dbReference>
<evidence type="ECO:0000256" key="9">
    <source>
        <dbReference type="ARBA" id="ARBA00023136"/>
    </source>
</evidence>
<evidence type="ECO:0000313" key="14">
    <source>
        <dbReference type="Proteomes" id="UP000288361"/>
    </source>
</evidence>
<keyword evidence="9 10" id="KW-0472">Membrane</keyword>
<dbReference type="Gene3D" id="6.20.330.10">
    <property type="match status" value="1"/>
</dbReference>
<protein>
    <submittedName>
        <fullName evidence="13">Protease SohB</fullName>
    </submittedName>
</protein>
<evidence type="ECO:0000256" key="2">
    <source>
        <dbReference type="ARBA" id="ARBA00008683"/>
    </source>
</evidence>
<dbReference type="PANTHER" id="PTHR42987">
    <property type="entry name" value="PEPTIDASE S49"/>
    <property type="match status" value="1"/>
</dbReference>
<dbReference type="GO" id="GO:0005886">
    <property type="term" value="C:plasma membrane"/>
    <property type="evidence" value="ECO:0007669"/>
    <property type="project" value="UniProtKB-SubCell"/>
</dbReference>
<accession>A0A432YN51</accession>
<dbReference type="NCBIfam" id="NF008745">
    <property type="entry name" value="PRK11778.1"/>
    <property type="match status" value="1"/>
</dbReference>
<reference evidence="13 14" key="1">
    <citation type="journal article" date="2011" name="Front. Microbiol.">
        <title>Genomic signatures of strain selection and enhancement in Bacillus atrophaeus var. globigii, a historical biowarfare simulant.</title>
        <authorList>
            <person name="Gibbons H.S."/>
            <person name="Broomall S.M."/>
            <person name="McNew L.A."/>
            <person name="Daligault H."/>
            <person name="Chapman C."/>
            <person name="Bruce D."/>
            <person name="Karavis M."/>
            <person name="Krepps M."/>
            <person name="McGregor P.A."/>
            <person name="Hong C."/>
            <person name="Park K.H."/>
            <person name="Akmal A."/>
            <person name="Feldman A."/>
            <person name="Lin J.S."/>
            <person name="Chang W.E."/>
            <person name="Higgs B.W."/>
            <person name="Demirev P."/>
            <person name="Lindquist J."/>
            <person name="Liem A."/>
            <person name="Fochler E."/>
            <person name="Read T.D."/>
            <person name="Tapia R."/>
            <person name="Johnson S."/>
            <person name="Bishop-Lilly K.A."/>
            <person name="Detter C."/>
            <person name="Han C."/>
            <person name="Sozhamannan S."/>
            <person name="Rosenzweig C.N."/>
            <person name="Skowronski E.W."/>
        </authorList>
    </citation>
    <scope>NUCLEOTIDE SEQUENCE [LARGE SCALE GENOMIC DNA]</scope>
    <source>
        <strain evidence="13 14">TPS4-2</strain>
    </source>
</reference>
<dbReference type="Pfam" id="PF08496">
    <property type="entry name" value="Peptidase_S49_N"/>
    <property type="match status" value="1"/>
</dbReference>
<keyword evidence="7" id="KW-0720">Serine protease</keyword>
<evidence type="ECO:0000256" key="4">
    <source>
        <dbReference type="ARBA" id="ARBA00022670"/>
    </source>
</evidence>
<keyword evidence="3" id="KW-1003">Cell membrane</keyword>
<dbReference type="CDD" id="cd07023">
    <property type="entry name" value="S49_Sppa_N_C"/>
    <property type="match status" value="1"/>
</dbReference>
<evidence type="ECO:0000256" key="5">
    <source>
        <dbReference type="ARBA" id="ARBA00022692"/>
    </source>
</evidence>
<evidence type="ECO:0000256" key="8">
    <source>
        <dbReference type="ARBA" id="ARBA00022989"/>
    </source>
</evidence>
<evidence type="ECO:0000256" key="3">
    <source>
        <dbReference type="ARBA" id="ARBA00022475"/>
    </source>
</evidence>
<dbReference type="InterPro" id="IPR013703">
    <property type="entry name" value="Peptidase_S49_N_proteobac"/>
</dbReference>
<evidence type="ECO:0000256" key="6">
    <source>
        <dbReference type="ARBA" id="ARBA00022801"/>
    </source>
</evidence>
<dbReference type="PANTHER" id="PTHR42987:SF4">
    <property type="entry name" value="PROTEASE SOHB-RELATED"/>
    <property type="match status" value="1"/>
</dbReference>
<evidence type="ECO:0000256" key="10">
    <source>
        <dbReference type="SAM" id="Phobius"/>
    </source>
</evidence>
<sequence>MEFLIDIGSFLLKAAIIVIAVGFIIGLLAQAAQKQKKSKGDLQVTDLSKELKDLSEQLKLELMDKKARKKAMKALKKKKHADDKKQRLFVLDFKGSMDAKEVDNLRQEVNAILQLATEKDEVLVRLESGGGVVNGYGLAAAQLQRIKAHGLTLNVAIDKVAASGGYMMACVGHKLLAAPFAFIGSIGVVAQIPNFHRFLKKHDVDFEQLTAGEYKRTLTLFGENTDEGRRKFKQDLEAIHRQFKAFVQENRPELDIDKVATGEVWSGQEAKELGLVDEVTTSDSWLLEQHKTFNVLQLNYVVRKPMSERFAKGLSTVIQTLKSSLTRSDIAQ</sequence>
<dbReference type="InterPro" id="IPR002142">
    <property type="entry name" value="Peptidase_S49"/>
</dbReference>
<dbReference type="AlphaFoldDB" id="A0A432YN51"/>
<feature type="domain" description="Peptidase S49" evidence="11">
    <location>
        <begin position="153"/>
        <end position="289"/>
    </location>
</feature>
<proteinExistence type="inferred from homology"/>
<evidence type="ECO:0000259" key="12">
    <source>
        <dbReference type="Pfam" id="PF08496"/>
    </source>
</evidence>
<gene>
    <name evidence="13" type="ORF">CWI73_10665</name>
</gene>
<feature type="transmembrane region" description="Helical" evidence="10">
    <location>
        <begin position="12"/>
        <end position="29"/>
    </location>
</feature>
<keyword evidence="5 10" id="KW-0812">Transmembrane</keyword>
<keyword evidence="4 13" id="KW-0645">Protease</keyword>
<dbReference type="GO" id="GO:0004252">
    <property type="term" value="F:serine-type endopeptidase activity"/>
    <property type="evidence" value="ECO:0007669"/>
    <property type="project" value="InterPro"/>
</dbReference>
<organism evidence="13 14">
    <name type="scientific">Idiomarina piscisalsi</name>
    <dbReference type="NCBI Taxonomy" id="1096243"/>
    <lineage>
        <taxon>Bacteria</taxon>
        <taxon>Pseudomonadati</taxon>
        <taxon>Pseudomonadota</taxon>
        <taxon>Gammaproteobacteria</taxon>
        <taxon>Alteromonadales</taxon>
        <taxon>Idiomarinaceae</taxon>
        <taxon>Idiomarina</taxon>
    </lineage>
</organism>
<keyword evidence="8 10" id="KW-1133">Transmembrane helix</keyword>
<evidence type="ECO:0000256" key="7">
    <source>
        <dbReference type="ARBA" id="ARBA00022825"/>
    </source>
</evidence>
<dbReference type="InterPro" id="IPR047272">
    <property type="entry name" value="S49_SppA_C"/>
</dbReference>
<evidence type="ECO:0000313" key="13">
    <source>
        <dbReference type="EMBL" id="RUO62374.1"/>
    </source>
</evidence>
<dbReference type="Proteomes" id="UP000288361">
    <property type="component" value="Unassembled WGS sequence"/>
</dbReference>
<dbReference type="SUPFAM" id="SSF52096">
    <property type="entry name" value="ClpP/crotonase"/>
    <property type="match status" value="1"/>
</dbReference>
<comment type="similarity">
    <text evidence="2">Belongs to the peptidase S49 family.</text>
</comment>